<dbReference type="GeneID" id="60404257"/>
<evidence type="ECO:0000256" key="2">
    <source>
        <dbReference type="SAM" id="Phobius"/>
    </source>
</evidence>
<accession>U6KE83</accession>
<evidence type="ECO:0000313" key="3">
    <source>
        <dbReference type="EMBL" id="CDJ36259.1"/>
    </source>
</evidence>
<dbReference type="AlphaFoldDB" id="U6KE83"/>
<evidence type="ECO:0008006" key="5">
    <source>
        <dbReference type="Google" id="ProtNLM"/>
    </source>
</evidence>
<dbReference type="RefSeq" id="XP_037878548.1">
    <property type="nucleotide sequence ID" value="XM_038022694.1"/>
</dbReference>
<feature type="region of interest" description="Disordered" evidence="1">
    <location>
        <begin position="102"/>
        <end position="181"/>
    </location>
</feature>
<keyword evidence="2" id="KW-1133">Transmembrane helix</keyword>
<keyword evidence="4" id="KW-1185">Reference proteome</keyword>
<evidence type="ECO:0000256" key="1">
    <source>
        <dbReference type="SAM" id="MobiDB-lite"/>
    </source>
</evidence>
<sequence>MPERHNIVQENATPTGASAFVSSELPTVESIFTRSRNLRGKASRSSSSLRVILSALASVAAIVILVFSCSHAYNRRAVQDYRTRRLANSEDSDAAVDLCGEFGGQEEQPQRERPRLPSLPSGDGRGMPHKKRLLERVAAGATGGSAHERQQEGKQHSLSGAEARPVAVPMNASKKENSTVSVEPLKLNPAYKRLKLSQNRKSLVPRRFSLAAHCLQRKRGPKESSMPPQDC</sequence>
<gene>
    <name evidence="3" type="ORF">EMH_0072420</name>
</gene>
<dbReference type="EMBL" id="HG735668">
    <property type="protein sequence ID" value="CDJ36259.1"/>
    <property type="molecule type" value="Genomic_DNA"/>
</dbReference>
<keyword evidence="2" id="KW-0812">Transmembrane</keyword>
<evidence type="ECO:0000313" key="4">
    <source>
        <dbReference type="Proteomes" id="UP000030744"/>
    </source>
</evidence>
<organism evidence="3 4">
    <name type="scientific">Eimeria mitis</name>
    <dbReference type="NCBI Taxonomy" id="44415"/>
    <lineage>
        <taxon>Eukaryota</taxon>
        <taxon>Sar</taxon>
        <taxon>Alveolata</taxon>
        <taxon>Apicomplexa</taxon>
        <taxon>Conoidasida</taxon>
        <taxon>Coccidia</taxon>
        <taxon>Eucoccidiorida</taxon>
        <taxon>Eimeriorina</taxon>
        <taxon>Eimeriidae</taxon>
        <taxon>Eimeria</taxon>
    </lineage>
</organism>
<dbReference type="VEuPathDB" id="ToxoDB:EMH_0072420"/>
<feature type="transmembrane region" description="Helical" evidence="2">
    <location>
        <begin position="51"/>
        <end position="73"/>
    </location>
</feature>
<keyword evidence="2" id="KW-0472">Membrane</keyword>
<name>U6KE83_9EIME</name>
<feature type="compositionally biased region" description="Basic and acidic residues" evidence="1">
    <location>
        <begin position="146"/>
        <end position="155"/>
    </location>
</feature>
<dbReference type="Proteomes" id="UP000030744">
    <property type="component" value="Unassembled WGS sequence"/>
</dbReference>
<reference evidence="3" key="1">
    <citation type="submission" date="2013-10" db="EMBL/GenBank/DDBJ databases">
        <title>Genomic analysis of the causative agents of coccidiosis in chickens.</title>
        <authorList>
            <person name="Reid A.J."/>
            <person name="Blake D."/>
            <person name="Billington K."/>
            <person name="Browne H."/>
            <person name="Dunn M."/>
            <person name="Hung S."/>
            <person name="Kawahara F."/>
            <person name="Miranda-Saavedra D."/>
            <person name="Mourier T."/>
            <person name="Nagra H."/>
            <person name="Otto T.D."/>
            <person name="Rawlings N."/>
            <person name="Sanchez A."/>
            <person name="Sanders M."/>
            <person name="Subramaniam C."/>
            <person name="Tay Y."/>
            <person name="Dear P."/>
            <person name="Doerig C."/>
            <person name="Gruber A."/>
            <person name="Parkinson J."/>
            <person name="Shirley M."/>
            <person name="Wan K.L."/>
            <person name="Berriman M."/>
            <person name="Tomley F."/>
            <person name="Pain A."/>
        </authorList>
    </citation>
    <scope>NUCLEOTIDE SEQUENCE [LARGE SCALE GENOMIC DNA]</scope>
    <source>
        <strain evidence="3">Houghton</strain>
    </source>
</reference>
<reference evidence="3" key="2">
    <citation type="submission" date="2013-10" db="EMBL/GenBank/DDBJ databases">
        <authorList>
            <person name="Aslett M."/>
        </authorList>
    </citation>
    <scope>NUCLEOTIDE SEQUENCE [LARGE SCALE GENOMIC DNA]</scope>
    <source>
        <strain evidence="3">Houghton</strain>
    </source>
</reference>
<protein>
    <recommendedName>
        <fullName evidence="5">Transmembrane protein</fullName>
    </recommendedName>
</protein>
<proteinExistence type="predicted"/>